<organism evidence="5 6">
    <name type="scientific">Malassezia psittaci</name>
    <dbReference type="NCBI Taxonomy" id="1821823"/>
    <lineage>
        <taxon>Eukaryota</taxon>
        <taxon>Fungi</taxon>
        <taxon>Dikarya</taxon>
        <taxon>Basidiomycota</taxon>
        <taxon>Ustilaginomycotina</taxon>
        <taxon>Malasseziomycetes</taxon>
        <taxon>Malasseziales</taxon>
        <taxon>Malasseziaceae</taxon>
        <taxon>Malassezia</taxon>
    </lineage>
</organism>
<sequence>MVLPVLCEVRDVRLVRPGLDTSCTLQITPYHIKLIYAGTEVLLEIALIARAQRETSLPAQAARRPRYLITLFLYTHEYLSLGFADESSLVQTMEVLRAAADIDSVEKMYAFQAPRPSPSAGWSLYNPSVEFKRMGVGSSSKEWRFSSINSDYTLIPTYPALLVEPALTGDSTLVYASKYRSRGRIPTLTYLHWRGHGSITRCSQPLVGLKQNRSIQDEKLVSAIFATGAGEKQGPGVYGATSTNLLVDARPATNAMANIAKGAGTENMEHYRNCKKVYLGVENIHVMRDSLDRAQLVFRADIRPNANLRSLAPIDQMALYRSNWLKHIGDLLDGVVLIVRNIHVHASHVLIHCSDGWDRTAQLTSLAALCLDPYYRTLEGFAVLIEKDWLSFGHRFQERSGLVGLGHDKFDLRAPQNDTGMYSDGGSPEDSVTEFPSTRSFWSFAKHFRSPFQANAAHERSPIFHQFLDCVAQLQAQFPARFEFNGAFLAELLRHVYAGSTGTFLYSSERERRHARSTGLPPVESTPSVWDVLFDDSVRSRWLNPKFDASLDDRSTLSGDMGVLSPRTDSLRFSSDLFQRPYADMNSRLDAQQEGKRRLNDRLTSVSTENVSSDAHEREPDRVDDSLQAAATRMRSLFSDGWGRVQDAMKSAGSDFNFASSDTEQTNGNHWLARTPQPGPIMTSLSQVEKQVEPDPAHSNVSPGFSMRDPWTTTSDTIPRPPEHNAPENKSDSNSTSPPPGTHQDPLGAWQV</sequence>
<feature type="domain" description="Myotubularin phosphatase" evidence="4">
    <location>
        <begin position="121"/>
        <end position="578"/>
    </location>
</feature>
<evidence type="ECO:0000256" key="1">
    <source>
        <dbReference type="PIRSR" id="PIRSR630564-1"/>
    </source>
</evidence>
<evidence type="ECO:0000313" key="6">
    <source>
        <dbReference type="Proteomes" id="UP001214628"/>
    </source>
</evidence>
<feature type="region of interest" description="Disordered" evidence="3">
    <location>
        <begin position="677"/>
        <end position="752"/>
    </location>
</feature>
<dbReference type="PROSITE" id="PS00383">
    <property type="entry name" value="TYR_PHOSPHATASE_1"/>
    <property type="match status" value="1"/>
</dbReference>
<feature type="compositionally biased region" description="Basic and acidic residues" evidence="3">
    <location>
        <begin position="591"/>
        <end position="601"/>
    </location>
</feature>
<dbReference type="PANTHER" id="PTHR10807:SF128">
    <property type="entry name" value="PHOSPHATIDYLINOSITOL-3,5-BISPHOSPHATE 3-PHOSPHATASE"/>
    <property type="match status" value="1"/>
</dbReference>
<dbReference type="InterPro" id="IPR029021">
    <property type="entry name" value="Prot-tyrosine_phosphatase-like"/>
</dbReference>
<feature type="binding site" evidence="2">
    <location>
        <begin position="353"/>
        <end position="359"/>
    </location>
    <ligand>
        <name>substrate</name>
    </ligand>
</feature>
<feature type="active site" description="Phosphocysteine intermediate" evidence="1">
    <location>
        <position position="353"/>
    </location>
</feature>
<reference evidence="5" key="1">
    <citation type="submission" date="2023-02" db="EMBL/GenBank/DDBJ databases">
        <title>Mating type loci evolution in Malassezia.</title>
        <authorList>
            <person name="Coelho M.A."/>
        </authorList>
    </citation>
    <scope>NUCLEOTIDE SEQUENCE</scope>
    <source>
        <strain evidence="5">CBS 14136</strain>
    </source>
</reference>
<dbReference type="EMBL" id="CP118375">
    <property type="protein sequence ID" value="WFD42519.1"/>
    <property type="molecule type" value="Genomic_DNA"/>
</dbReference>
<name>A0AAF0F8W2_9BASI</name>
<feature type="compositionally biased region" description="Basic and acidic residues" evidence="3">
    <location>
        <begin position="614"/>
        <end position="623"/>
    </location>
</feature>
<dbReference type="PROSITE" id="PS51339">
    <property type="entry name" value="PPASE_MYOTUBULARIN"/>
    <property type="match status" value="1"/>
</dbReference>
<dbReference type="Proteomes" id="UP001214628">
    <property type="component" value="Chromosome 1"/>
</dbReference>
<dbReference type="PANTHER" id="PTHR10807">
    <property type="entry name" value="MYOTUBULARIN-RELATED"/>
    <property type="match status" value="1"/>
</dbReference>
<evidence type="ECO:0000256" key="3">
    <source>
        <dbReference type="SAM" id="MobiDB-lite"/>
    </source>
</evidence>
<protein>
    <recommendedName>
        <fullName evidence="4">Myotubularin phosphatase domain-containing protein</fullName>
    </recommendedName>
</protein>
<feature type="binding site" evidence="2">
    <location>
        <begin position="283"/>
        <end position="284"/>
    </location>
    <ligand>
        <name>substrate</name>
    </ligand>
</feature>
<feature type="compositionally biased region" description="Polar residues" evidence="3">
    <location>
        <begin position="602"/>
        <end position="613"/>
    </location>
</feature>
<feature type="binding site" evidence="2">
    <location>
        <begin position="258"/>
        <end position="261"/>
    </location>
    <ligand>
        <name>substrate</name>
    </ligand>
</feature>
<evidence type="ECO:0000256" key="2">
    <source>
        <dbReference type="PIRSR" id="PIRSR630564-2"/>
    </source>
</evidence>
<evidence type="ECO:0000313" key="5">
    <source>
        <dbReference type="EMBL" id="WFD42519.1"/>
    </source>
</evidence>
<dbReference type="InterPro" id="IPR030564">
    <property type="entry name" value="Myotubularin"/>
</dbReference>
<dbReference type="Pfam" id="PF06602">
    <property type="entry name" value="Myotub-related"/>
    <property type="match status" value="1"/>
</dbReference>
<dbReference type="InterPro" id="IPR016130">
    <property type="entry name" value="Tyr_Pase_AS"/>
</dbReference>
<dbReference type="GO" id="GO:0046856">
    <property type="term" value="P:phosphatidylinositol dephosphorylation"/>
    <property type="evidence" value="ECO:0007669"/>
    <property type="project" value="TreeGrafter"/>
</dbReference>
<gene>
    <name evidence="5" type="ORF">MPSI1_001164</name>
</gene>
<keyword evidence="6" id="KW-1185">Reference proteome</keyword>
<feature type="region of interest" description="Disordered" evidence="3">
    <location>
        <begin position="584"/>
        <end position="623"/>
    </location>
</feature>
<dbReference type="GO" id="GO:0016020">
    <property type="term" value="C:membrane"/>
    <property type="evidence" value="ECO:0007669"/>
    <property type="project" value="TreeGrafter"/>
</dbReference>
<dbReference type="SUPFAM" id="SSF52799">
    <property type="entry name" value="(Phosphotyrosine protein) phosphatases II"/>
    <property type="match status" value="1"/>
</dbReference>
<evidence type="ECO:0000259" key="4">
    <source>
        <dbReference type="PROSITE" id="PS51339"/>
    </source>
</evidence>
<accession>A0AAF0F8W2</accession>
<dbReference type="GO" id="GO:0004438">
    <property type="term" value="F:phosphatidylinositol-3-phosphate phosphatase activity"/>
    <property type="evidence" value="ECO:0007669"/>
    <property type="project" value="TreeGrafter"/>
</dbReference>
<dbReference type="GO" id="GO:0005737">
    <property type="term" value="C:cytoplasm"/>
    <property type="evidence" value="ECO:0007669"/>
    <property type="project" value="TreeGrafter"/>
</dbReference>
<feature type="compositionally biased region" description="Basic and acidic residues" evidence="3">
    <location>
        <begin position="721"/>
        <end position="731"/>
    </location>
</feature>
<dbReference type="InterPro" id="IPR010569">
    <property type="entry name" value="Myotubularin-like_Pase_dom"/>
</dbReference>
<proteinExistence type="predicted"/>
<dbReference type="AlphaFoldDB" id="A0AAF0F8W2"/>